<evidence type="ECO:0000256" key="2">
    <source>
        <dbReference type="SAM" id="SignalP"/>
    </source>
</evidence>
<protein>
    <submittedName>
        <fullName evidence="3">Uncharacterized protein</fullName>
    </submittedName>
</protein>
<comment type="caution">
    <text evidence="3">The sequence shown here is derived from an EMBL/GenBank/DDBJ whole genome shotgun (WGS) entry which is preliminary data.</text>
</comment>
<keyword evidence="1" id="KW-0812">Transmembrane</keyword>
<name>A0A8S3R995_MYTED</name>
<accession>A0A8S3R995</accession>
<keyword evidence="1" id="KW-0472">Membrane</keyword>
<proteinExistence type="predicted"/>
<sequence length="304" mass="33182">MKKSVTLTYRLVLIVILVFEHPAAVALTVDGVSYKNHVENDQAYTPENCSDWEEFDGIECVCASTTDGCGDASACNTLRLTGGKQYPKGITLAKFRRQGPDAGLTTRYKSINDNDLEIFFVAKLNAWAIGKSNTNGSFVSMVQPSNVTFPGDGIPGMLIPNKMELILHGNSTNLFACNVKKILVRIWGAKEFESVVDKIHDQIQTIQEKIIEIPDLHTTLNISLSSMVQAYRSIGHDFPQLTNLLSKYDEWLSSALKAAGDDISLLPLNILMEMPALIAASASSIALAMSGIGAVFHLHLAFSM</sequence>
<dbReference type="AlphaFoldDB" id="A0A8S3R995"/>
<dbReference type="Proteomes" id="UP000683360">
    <property type="component" value="Unassembled WGS sequence"/>
</dbReference>
<feature type="signal peptide" evidence="2">
    <location>
        <begin position="1"/>
        <end position="26"/>
    </location>
</feature>
<reference evidence="3" key="1">
    <citation type="submission" date="2021-03" db="EMBL/GenBank/DDBJ databases">
        <authorList>
            <person name="Bekaert M."/>
        </authorList>
    </citation>
    <scope>NUCLEOTIDE SEQUENCE</scope>
</reference>
<evidence type="ECO:0000256" key="1">
    <source>
        <dbReference type="SAM" id="Phobius"/>
    </source>
</evidence>
<feature type="transmembrane region" description="Helical" evidence="1">
    <location>
        <begin position="276"/>
        <end position="302"/>
    </location>
</feature>
<dbReference type="EMBL" id="CAJPWZ010000981">
    <property type="protein sequence ID" value="CAG2204726.1"/>
    <property type="molecule type" value="Genomic_DNA"/>
</dbReference>
<keyword evidence="1" id="KW-1133">Transmembrane helix</keyword>
<evidence type="ECO:0000313" key="4">
    <source>
        <dbReference type="Proteomes" id="UP000683360"/>
    </source>
</evidence>
<organism evidence="3 4">
    <name type="scientific">Mytilus edulis</name>
    <name type="common">Blue mussel</name>
    <dbReference type="NCBI Taxonomy" id="6550"/>
    <lineage>
        <taxon>Eukaryota</taxon>
        <taxon>Metazoa</taxon>
        <taxon>Spiralia</taxon>
        <taxon>Lophotrochozoa</taxon>
        <taxon>Mollusca</taxon>
        <taxon>Bivalvia</taxon>
        <taxon>Autobranchia</taxon>
        <taxon>Pteriomorphia</taxon>
        <taxon>Mytilida</taxon>
        <taxon>Mytiloidea</taxon>
        <taxon>Mytilidae</taxon>
        <taxon>Mytilinae</taxon>
        <taxon>Mytilus</taxon>
    </lineage>
</organism>
<gene>
    <name evidence="3" type="ORF">MEDL_19157</name>
</gene>
<evidence type="ECO:0000313" key="3">
    <source>
        <dbReference type="EMBL" id="CAG2204726.1"/>
    </source>
</evidence>
<feature type="chain" id="PRO_5035756472" evidence="2">
    <location>
        <begin position="27"/>
        <end position="304"/>
    </location>
</feature>
<keyword evidence="4" id="KW-1185">Reference proteome</keyword>
<keyword evidence="2" id="KW-0732">Signal</keyword>